<evidence type="ECO:0000313" key="2">
    <source>
        <dbReference type="Proteomes" id="UP001474181"/>
    </source>
</evidence>
<name>A0ABV1XES4_9ACTN</name>
<gene>
    <name evidence="1" type="ORF">ABT404_50175</name>
</gene>
<dbReference type="Proteomes" id="UP001474181">
    <property type="component" value="Unassembled WGS sequence"/>
</dbReference>
<reference evidence="1 2" key="1">
    <citation type="submission" date="2024-06" db="EMBL/GenBank/DDBJ databases">
        <title>The Natural Products Discovery Center: Release of the First 8490 Sequenced Strains for Exploring Actinobacteria Biosynthetic Diversity.</title>
        <authorList>
            <person name="Kalkreuter E."/>
            <person name="Kautsar S.A."/>
            <person name="Yang D."/>
            <person name="Bader C.D."/>
            <person name="Teijaro C.N."/>
            <person name="Fluegel L."/>
            <person name="Davis C.M."/>
            <person name="Simpson J.R."/>
            <person name="Lauterbach L."/>
            <person name="Steele A.D."/>
            <person name="Gui C."/>
            <person name="Meng S."/>
            <person name="Li G."/>
            <person name="Viehrig K."/>
            <person name="Ye F."/>
            <person name="Su P."/>
            <person name="Kiefer A.F."/>
            <person name="Nichols A."/>
            <person name="Cepeda A.J."/>
            <person name="Yan W."/>
            <person name="Fan B."/>
            <person name="Jiang Y."/>
            <person name="Adhikari A."/>
            <person name="Zheng C.-J."/>
            <person name="Schuster L."/>
            <person name="Cowan T.M."/>
            <person name="Smanski M.J."/>
            <person name="Chevrette M.G."/>
            <person name="De Carvalho L.P.S."/>
            <person name="Shen B."/>
        </authorList>
    </citation>
    <scope>NUCLEOTIDE SEQUENCE [LARGE SCALE GENOMIC DNA]</scope>
    <source>
        <strain evidence="1 2">NPDC000234</strain>
    </source>
</reference>
<dbReference type="EMBL" id="JBEPEK010000839">
    <property type="protein sequence ID" value="MER7187540.1"/>
    <property type="molecule type" value="Genomic_DNA"/>
</dbReference>
<organism evidence="1 2">
    <name type="scientific">Streptomyces hyaluromycini</name>
    <dbReference type="NCBI Taxonomy" id="1377993"/>
    <lineage>
        <taxon>Bacteria</taxon>
        <taxon>Bacillati</taxon>
        <taxon>Actinomycetota</taxon>
        <taxon>Actinomycetes</taxon>
        <taxon>Kitasatosporales</taxon>
        <taxon>Streptomycetaceae</taxon>
        <taxon>Streptomyces</taxon>
    </lineage>
</organism>
<sequence>MSSASMSPYDFVTVRGRGYRPDQVDTFMVELCEDRDAAWERAARLTVLAKEMEAEAGRLRAEVEQLPPQTYEALGDRAHRVFRLVVEEAKALHEGARRALTDGVAEAAERAENARCAVQERADALRADTEERARQWLLAARAEADDIRIGARLEVKEQRGEALAALREVRQRTTGMLAELVKEHAERWAEEEREEAARAAAVDAHNAERIA</sequence>
<comment type="caution">
    <text evidence="1">The sequence shown here is derived from an EMBL/GenBank/DDBJ whole genome shotgun (WGS) entry which is preliminary data.</text>
</comment>
<dbReference type="RefSeq" id="WP_350792038.1">
    <property type="nucleotide sequence ID" value="NZ_JBEPEK010000839.1"/>
</dbReference>
<proteinExistence type="predicted"/>
<feature type="non-terminal residue" evidence="1">
    <location>
        <position position="211"/>
    </location>
</feature>
<evidence type="ECO:0000313" key="1">
    <source>
        <dbReference type="EMBL" id="MER7187540.1"/>
    </source>
</evidence>
<keyword evidence="2" id="KW-1185">Reference proteome</keyword>
<protein>
    <submittedName>
        <fullName evidence="1">Cellulose-binding protein</fullName>
    </submittedName>
</protein>
<accession>A0ABV1XES4</accession>